<dbReference type="CDD" id="cd01130">
    <property type="entry name" value="VirB11-like_ATPase"/>
    <property type="match status" value="1"/>
</dbReference>
<evidence type="ECO:0000313" key="3">
    <source>
        <dbReference type="EMBL" id="NWJ48515.1"/>
    </source>
</evidence>
<evidence type="ECO:0000259" key="2">
    <source>
        <dbReference type="Pfam" id="PF00437"/>
    </source>
</evidence>
<dbReference type="GO" id="GO:0016887">
    <property type="term" value="F:ATP hydrolysis activity"/>
    <property type="evidence" value="ECO:0007669"/>
    <property type="project" value="InterPro"/>
</dbReference>
<dbReference type="InterPro" id="IPR001482">
    <property type="entry name" value="T2SS/T4SS_dom"/>
</dbReference>
<dbReference type="PANTHER" id="PTHR30486">
    <property type="entry name" value="TWITCHING MOTILITY PROTEIN PILT"/>
    <property type="match status" value="1"/>
</dbReference>
<dbReference type="AlphaFoldDB" id="A0A8T7M8Q4"/>
<dbReference type="Gene3D" id="3.40.50.300">
    <property type="entry name" value="P-loop containing nucleotide triphosphate hydrolases"/>
    <property type="match status" value="1"/>
</dbReference>
<dbReference type="EMBL" id="JACATZ010000003">
    <property type="protein sequence ID" value="NWJ48515.1"/>
    <property type="molecule type" value="Genomic_DNA"/>
</dbReference>
<dbReference type="Proteomes" id="UP001431572">
    <property type="component" value="Chromosome 2"/>
</dbReference>
<accession>A0A8T7M8Q4</accession>
<dbReference type="InterPro" id="IPR050921">
    <property type="entry name" value="T4SS_GSP_E_ATPase"/>
</dbReference>
<evidence type="ECO:0000256" key="1">
    <source>
        <dbReference type="ARBA" id="ARBA00006611"/>
    </source>
</evidence>
<comment type="similarity">
    <text evidence="1">Belongs to the GSP E family.</text>
</comment>
<organism evidence="3 5">
    <name type="scientific">Candidatus Chlorohelix allophototropha</name>
    <dbReference type="NCBI Taxonomy" id="3003348"/>
    <lineage>
        <taxon>Bacteria</taxon>
        <taxon>Bacillati</taxon>
        <taxon>Chloroflexota</taxon>
        <taxon>Chloroflexia</taxon>
        <taxon>Candidatus Chloroheliales</taxon>
        <taxon>Candidatus Chloroheliaceae</taxon>
        <taxon>Candidatus Chlorohelix</taxon>
    </lineage>
</organism>
<dbReference type="EMBL" id="CP128400">
    <property type="protein sequence ID" value="WJW69964.1"/>
    <property type="molecule type" value="Genomic_DNA"/>
</dbReference>
<feature type="domain" description="Bacterial type II secretion system protein E" evidence="2">
    <location>
        <begin position="77"/>
        <end position="357"/>
    </location>
</feature>
<evidence type="ECO:0000313" key="5">
    <source>
        <dbReference type="Proteomes" id="UP000521676"/>
    </source>
</evidence>
<sequence>MGMAGIVVDREKLREFRNQIVTRIQSSIGTNTVLNRDEKTTRELATKFKLVYDQLQLNLPQEQQKILFDEVLAEMVGFGPLEQLLGDESVTEIMVNGPKLIYIEQRGRLLESNITFENDEHVMRIINRIIAPLGRRIDRKSPMVDARLPDGSRVNAVIPPCSIDGPSITIRKFNKKPLTIENLINFGSVTADMAKFFEACVKARLNIVVSGGTGSGKTTLLNVLSSFIPETERIVTIEDAAELQLMQRHVVRLETKKPDVDGTSEVTIRDLVRNSLRMRPDRIVVGECRGGEALDMLQAMNTGHDGSLTTLHANTPRDATRRVETMCLMAGMDLPLKVIREQMASAINLIIQQSRLRDGTRKVTAVTEIQGMEGENIVLQDIFMWDEEGDDNGKVAGALKPTGLRPKFEPKLSLIGYKLPPSMFGGKLPGSERNQKK</sequence>
<protein>
    <submittedName>
        <fullName evidence="3">CpaF family protein</fullName>
    </submittedName>
</protein>
<keyword evidence="6" id="KW-1185">Reference proteome</keyword>
<name>A0A8T7M8Q4_9CHLR</name>
<dbReference type="Gene3D" id="3.30.450.380">
    <property type="match status" value="1"/>
</dbReference>
<dbReference type="Proteomes" id="UP000521676">
    <property type="component" value="Unassembled WGS sequence"/>
</dbReference>
<dbReference type="SUPFAM" id="SSF52540">
    <property type="entry name" value="P-loop containing nucleoside triphosphate hydrolases"/>
    <property type="match status" value="1"/>
</dbReference>
<evidence type="ECO:0000313" key="4">
    <source>
        <dbReference type="EMBL" id="WJW69964.1"/>
    </source>
</evidence>
<evidence type="ECO:0000313" key="6">
    <source>
        <dbReference type="Proteomes" id="UP001431572"/>
    </source>
</evidence>
<reference evidence="3 5" key="1">
    <citation type="submission" date="2020-06" db="EMBL/GenBank/DDBJ databases">
        <title>Anoxygenic phototrophic Chloroflexota member uses a Type I reaction center.</title>
        <authorList>
            <person name="Tsuji J.M."/>
            <person name="Shaw N.A."/>
            <person name="Nagashima S."/>
            <person name="Venkiteswaran J."/>
            <person name="Schiff S.L."/>
            <person name="Hanada S."/>
            <person name="Tank M."/>
            <person name="Neufeld J.D."/>
        </authorList>
    </citation>
    <scope>NUCLEOTIDE SEQUENCE [LARGE SCALE GENOMIC DNA]</scope>
    <source>
        <strain evidence="3">L227-S17</strain>
    </source>
</reference>
<dbReference type="InterPro" id="IPR027417">
    <property type="entry name" value="P-loop_NTPase"/>
</dbReference>
<reference evidence="4" key="2">
    <citation type="journal article" date="2024" name="Nature">
        <title>Anoxygenic phototroph of the Chloroflexota uses a type I reaction centre.</title>
        <authorList>
            <person name="Tsuji J.M."/>
            <person name="Shaw N.A."/>
            <person name="Nagashima S."/>
            <person name="Venkiteswaran J.J."/>
            <person name="Schiff S.L."/>
            <person name="Watanabe T."/>
            <person name="Fukui M."/>
            <person name="Hanada S."/>
            <person name="Tank M."/>
            <person name="Neufeld J.D."/>
        </authorList>
    </citation>
    <scope>NUCLEOTIDE SEQUENCE</scope>
    <source>
        <strain evidence="4">L227-S17</strain>
    </source>
</reference>
<gene>
    <name evidence="3" type="ORF">HXX08_21875</name>
    <name evidence="4" type="ORF">OZ401_004059</name>
</gene>
<dbReference type="PANTHER" id="PTHR30486:SF15">
    <property type="entry name" value="TYPE II_IV SECRETION SYSTEM ATPASE"/>
    <property type="match status" value="1"/>
</dbReference>
<proteinExistence type="inferred from homology"/>
<dbReference type="Pfam" id="PF00437">
    <property type="entry name" value="T2SSE"/>
    <property type="match status" value="1"/>
</dbReference>